<keyword evidence="3" id="KW-1185">Reference proteome</keyword>
<dbReference type="EMBL" id="JBHSLU010000063">
    <property type="protein sequence ID" value="MFC5507562.1"/>
    <property type="molecule type" value="Genomic_DNA"/>
</dbReference>
<protein>
    <submittedName>
        <fullName evidence="2">Thermonuclease family protein</fullName>
    </submittedName>
</protein>
<dbReference type="Proteomes" id="UP001596060">
    <property type="component" value="Unassembled WGS sequence"/>
</dbReference>
<evidence type="ECO:0000259" key="1">
    <source>
        <dbReference type="PROSITE" id="PS50830"/>
    </source>
</evidence>
<dbReference type="InterPro" id="IPR035437">
    <property type="entry name" value="SNase_OB-fold_sf"/>
</dbReference>
<evidence type="ECO:0000313" key="2">
    <source>
        <dbReference type="EMBL" id="MFC5507562.1"/>
    </source>
</evidence>
<gene>
    <name evidence="2" type="ORF">ACFPN9_20170</name>
</gene>
<organism evidence="2 3">
    <name type="scientific">Bosea massiliensis</name>
    <dbReference type="NCBI Taxonomy" id="151419"/>
    <lineage>
        <taxon>Bacteria</taxon>
        <taxon>Pseudomonadati</taxon>
        <taxon>Pseudomonadota</taxon>
        <taxon>Alphaproteobacteria</taxon>
        <taxon>Hyphomicrobiales</taxon>
        <taxon>Boseaceae</taxon>
        <taxon>Bosea</taxon>
    </lineage>
</organism>
<proteinExistence type="predicted"/>
<dbReference type="Pfam" id="PF00565">
    <property type="entry name" value="SNase"/>
    <property type="match status" value="1"/>
</dbReference>
<dbReference type="SUPFAM" id="SSF50199">
    <property type="entry name" value="Staphylococcal nuclease"/>
    <property type="match status" value="1"/>
</dbReference>
<dbReference type="SMART" id="SM00318">
    <property type="entry name" value="SNc"/>
    <property type="match status" value="1"/>
</dbReference>
<comment type="caution">
    <text evidence="2">The sequence shown here is derived from an EMBL/GenBank/DDBJ whole genome shotgun (WGS) entry which is preliminary data.</text>
</comment>
<feature type="domain" description="TNase-like" evidence="1">
    <location>
        <begin position="42"/>
        <end position="164"/>
    </location>
</feature>
<dbReference type="PROSITE" id="PS50830">
    <property type="entry name" value="TNASE_3"/>
    <property type="match status" value="1"/>
</dbReference>
<dbReference type="RefSeq" id="WP_377817493.1">
    <property type="nucleotide sequence ID" value="NZ_JBHSLU010000063.1"/>
</dbReference>
<evidence type="ECO:0000313" key="3">
    <source>
        <dbReference type="Proteomes" id="UP001596060"/>
    </source>
</evidence>
<sequence length="180" mass="19714">MISRIQRASLTAAAAAIASVFGAGIIQSYSAPPPIIRGQATVIDGDTIEIQGSRIRLAAVDAPESDQLCENDVGRRYRCGQTASFALADFIGRSLVTCTAEIDRYGKPQTSYDRTIAACRVNGADLGAWLVERGWAVPYWTYGGARYRSQYEQARQSRVGIWAGRFEDPSEHRARKRGPK</sequence>
<accession>A0ABW0P7Z2</accession>
<dbReference type="InterPro" id="IPR016071">
    <property type="entry name" value="Staphylococal_nuclease_OB-fold"/>
</dbReference>
<name>A0ABW0P7Z2_9HYPH</name>
<dbReference type="Gene3D" id="2.40.50.90">
    <property type="match status" value="1"/>
</dbReference>
<reference evidence="3" key="1">
    <citation type="journal article" date="2019" name="Int. J. Syst. Evol. Microbiol.">
        <title>The Global Catalogue of Microorganisms (GCM) 10K type strain sequencing project: providing services to taxonomists for standard genome sequencing and annotation.</title>
        <authorList>
            <consortium name="The Broad Institute Genomics Platform"/>
            <consortium name="The Broad Institute Genome Sequencing Center for Infectious Disease"/>
            <person name="Wu L."/>
            <person name="Ma J."/>
        </authorList>
    </citation>
    <scope>NUCLEOTIDE SEQUENCE [LARGE SCALE GENOMIC DNA]</scope>
    <source>
        <strain evidence="3">CCUG 43117</strain>
    </source>
</reference>